<dbReference type="PANTHER" id="PTHR41247:SF1">
    <property type="entry name" value="HTH-TYPE TRANSCRIPTIONAL REPRESSOR YCNK"/>
    <property type="match status" value="1"/>
</dbReference>
<dbReference type="AlphaFoldDB" id="K2GQ86"/>
<dbReference type="SUPFAM" id="SSF160387">
    <property type="entry name" value="NosL/MerB-like"/>
    <property type="match status" value="1"/>
</dbReference>
<comment type="caution">
    <text evidence="1">The sequence shown here is derived from an EMBL/GenBank/DDBJ whole genome shotgun (WGS) entry which is preliminary data.</text>
</comment>
<dbReference type="PANTHER" id="PTHR41247">
    <property type="entry name" value="HTH-TYPE TRANSCRIPTIONAL REPRESSOR YCNK"/>
    <property type="match status" value="1"/>
</dbReference>
<dbReference type="Proteomes" id="UP000006765">
    <property type="component" value="Unassembled WGS sequence"/>
</dbReference>
<name>K2GQ86_9RHOB</name>
<evidence type="ECO:0000313" key="1">
    <source>
        <dbReference type="EMBL" id="EKE44831.1"/>
    </source>
</evidence>
<keyword evidence="2" id="KW-1185">Reference proteome</keyword>
<organism evidence="1 2">
    <name type="scientific">Oceaniovalibus guishaninsula JLT2003</name>
    <dbReference type="NCBI Taxonomy" id="1231392"/>
    <lineage>
        <taxon>Bacteria</taxon>
        <taxon>Pseudomonadati</taxon>
        <taxon>Pseudomonadota</taxon>
        <taxon>Alphaproteobacteria</taxon>
        <taxon>Rhodobacterales</taxon>
        <taxon>Roseobacteraceae</taxon>
        <taxon>Oceaniovalibus</taxon>
    </lineage>
</organism>
<reference evidence="1 2" key="1">
    <citation type="journal article" date="2012" name="J. Bacteriol.">
        <title>Draft Genome Sequence of Oceaniovalibus guishaninsula JLT2003T.</title>
        <authorList>
            <person name="Tang K."/>
            <person name="Liu K."/>
            <person name="Jiao N."/>
        </authorList>
    </citation>
    <scope>NUCLEOTIDE SEQUENCE [LARGE SCALE GENOMIC DNA]</scope>
    <source>
        <strain evidence="1 2">JLT2003</strain>
    </source>
</reference>
<protein>
    <submittedName>
        <fullName evidence="1">NosL protein</fullName>
    </submittedName>
</protein>
<dbReference type="EMBL" id="AMGO01000013">
    <property type="protein sequence ID" value="EKE44831.1"/>
    <property type="molecule type" value="Genomic_DNA"/>
</dbReference>
<sequence>MKGAVAILALLALAGCKEDAAQDVTPLALTPAAIGHFCQMNLMEHEGPKAQVHLGGLPGAPLFFSQVRDALAYARMPEQTHEILAIWVNDMGADGATWAVPGIDNWIAAGDAVYVLGSDAVGGMGAPEIVPFSDAAAARSFADTHGGRVVTQDAIPDDAVLAPVAIEPDTEDTEFEQRLRALSRRN</sequence>
<dbReference type="InterPro" id="IPR008719">
    <property type="entry name" value="N2O_reductase_NosL"/>
</dbReference>
<dbReference type="STRING" id="1231392.OCGS_1064"/>
<accession>K2GQ86</accession>
<dbReference type="Gene3D" id="3.30.70.2060">
    <property type="match status" value="1"/>
</dbReference>
<dbReference type="Gene3D" id="3.30.70.2050">
    <property type="match status" value="1"/>
</dbReference>
<dbReference type="RefSeq" id="WP_007426216.1">
    <property type="nucleotide sequence ID" value="NZ_AMGO01000013.1"/>
</dbReference>
<evidence type="ECO:0000313" key="2">
    <source>
        <dbReference type="Proteomes" id="UP000006765"/>
    </source>
</evidence>
<dbReference type="eggNOG" id="COG4314">
    <property type="taxonomic scope" value="Bacteria"/>
</dbReference>
<dbReference type="PATRIC" id="fig|1231392.3.peg.1069"/>
<proteinExistence type="predicted"/>
<dbReference type="Pfam" id="PF05573">
    <property type="entry name" value="NosL"/>
    <property type="match status" value="1"/>
</dbReference>
<dbReference type="PROSITE" id="PS51257">
    <property type="entry name" value="PROKAR_LIPOPROTEIN"/>
    <property type="match status" value="1"/>
</dbReference>
<gene>
    <name evidence="1" type="ORF">OCGS_1064</name>
</gene>
<dbReference type="OrthoDB" id="7354657at2"/>